<name>A0A5C6FH93_9PLAN</name>
<evidence type="ECO:0000256" key="1">
    <source>
        <dbReference type="SAM" id="Phobius"/>
    </source>
</evidence>
<keyword evidence="1" id="KW-1133">Transmembrane helix</keyword>
<sequence length="160" mass="17013">MPRFSLILIGYCVTGFAAFFALVTMASRNDASFVSWLVNSLGLLYGTLLYVSGLAAFYISVRYSWRASTASQLAALIPFSLLPGFIGIVGLLHGYVSVFQILALSGTFPKPSDLHHAHATVLICPLVGLAFSLVSFAILAIAMVAKLPTQPLMPKSNDGG</sequence>
<proteinExistence type="predicted"/>
<keyword evidence="1" id="KW-0472">Membrane</keyword>
<feature type="transmembrane region" description="Helical" evidence="1">
    <location>
        <begin position="73"/>
        <end position="96"/>
    </location>
</feature>
<gene>
    <name evidence="2" type="ORF">V7x_56020</name>
</gene>
<protein>
    <recommendedName>
        <fullName evidence="4">MotA/TolQ/ExbB proton channel domain-containing protein</fullName>
    </recommendedName>
</protein>
<comment type="caution">
    <text evidence="2">The sequence shown here is derived from an EMBL/GenBank/DDBJ whole genome shotgun (WGS) entry which is preliminary data.</text>
</comment>
<keyword evidence="1" id="KW-0812">Transmembrane</keyword>
<organism evidence="2 3">
    <name type="scientific">Crateriforma conspicua</name>
    <dbReference type="NCBI Taxonomy" id="2527996"/>
    <lineage>
        <taxon>Bacteria</taxon>
        <taxon>Pseudomonadati</taxon>
        <taxon>Planctomycetota</taxon>
        <taxon>Planctomycetia</taxon>
        <taxon>Planctomycetales</taxon>
        <taxon>Planctomycetaceae</taxon>
        <taxon>Crateriforma</taxon>
    </lineage>
</organism>
<dbReference type="AlphaFoldDB" id="A0A5C6FH93"/>
<feature type="transmembrane region" description="Helical" evidence="1">
    <location>
        <begin position="116"/>
        <end position="145"/>
    </location>
</feature>
<evidence type="ECO:0000313" key="3">
    <source>
        <dbReference type="Proteomes" id="UP000316476"/>
    </source>
</evidence>
<reference evidence="2 3" key="1">
    <citation type="submission" date="2019-02" db="EMBL/GenBank/DDBJ databases">
        <title>Deep-cultivation of Planctomycetes and their phenomic and genomic characterization uncovers novel biology.</title>
        <authorList>
            <person name="Wiegand S."/>
            <person name="Jogler M."/>
            <person name="Boedeker C."/>
            <person name="Pinto D."/>
            <person name="Vollmers J."/>
            <person name="Rivas-Marin E."/>
            <person name="Kohn T."/>
            <person name="Peeters S.H."/>
            <person name="Heuer A."/>
            <person name="Rast P."/>
            <person name="Oberbeckmann S."/>
            <person name="Bunk B."/>
            <person name="Jeske O."/>
            <person name="Meyerdierks A."/>
            <person name="Storesund J.E."/>
            <person name="Kallscheuer N."/>
            <person name="Luecker S."/>
            <person name="Lage O.M."/>
            <person name="Pohl T."/>
            <person name="Merkel B.J."/>
            <person name="Hornburger P."/>
            <person name="Mueller R.-W."/>
            <person name="Bruemmer F."/>
            <person name="Labrenz M."/>
            <person name="Spormann A.M."/>
            <person name="Op Den Camp H."/>
            <person name="Overmann J."/>
            <person name="Amann R."/>
            <person name="Jetten M.S.M."/>
            <person name="Mascher T."/>
            <person name="Medema M.H."/>
            <person name="Devos D.P."/>
            <person name="Kaster A.-K."/>
            <person name="Ovreas L."/>
            <person name="Rohde M."/>
            <person name="Galperin M.Y."/>
            <person name="Jogler C."/>
        </authorList>
    </citation>
    <scope>NUCLEOTIDE SEQUENCE [LARGE SCALE GENOMIC DNA]</scope>
    <source>
        <strain evidence="2 3">V7</strain>
    </source>
</reference>
<feature type="transmembrane region" description="Helical" evidence="1">
    <location>
        <begin position="42"/>
        <end position="61"/>
    </location>
</feature>
<accession>A0A5C6FH93</accession>
<dbReference type="Proteomes" id="UP000316476">
    <property type="component" value="Unassembled WGS sequence"/>
</dbReference>
<evidence type="ECO:0000313" key="2">
    <source>
        <dbReference type="EMBL" id="TWU59524.1"/>
    </source>
</evidence>
<dbReference type="EMBL" id="SJPZ01000009">
    <property type="protein sequence ID" value="TWU59524.1"/>
    <property type="molecule type" value="Genomic_DNA"/>
</dbReference>
<evidence type="ECO:0008006" key="4">
    <source>
        <dbReference type="Google" id="ProtNLM"/>
    </source>
</evidence>